<accession>A0A6S7J5M8</accession>
<keyword evidence="12" id="KW-1185">Reference proteome</keyword>
<comment type="subcellular location">
    <subcellularLocation>
        <location evidence="10">Cytoplasm</location>
        <location evidence="10">Cytoskeleton</location>
        <location evidence="10">Cilium axoneme</location>
    </subcellularLocation>
    <subcellularLocation>
        <location evidence="1">Cytoplasm</location>
        <location evidence="1">Cytoskeleton</location>
        <location evidence="1">Flagellum axoneme</location>
    </subcellularLocation>
</comment>
<dbReference type="GO" id="GO:0015630">
    <property type="term" value="C:microtubule cytoskeleton"/>
    <property type="evidence" value="ECO:0007669"/>
    <property type="project" value="UniProtKB-UniRule"/>
</dbReference>
<dbReference type="OrthoDB" id="10054259at2759"/>
<evidence type="ECO:0000313" key="12">
    <source>
        <dbReference type="Proteomes" id="UP001152795"/>
    </source>
</evidence>
<dbReference type="GO" id="GO:0060271">
    <property type="term" value="P:cilium assembly"/>
    <property type="evidence" value="ECO:0007669"/>
    <property type="project" value="UniProtKB-UniRule"/>
</dbReference>
<dbReference type="PANTHER" id="PTHR19960:SF25">
    <property type="entry name" value="TEKTIN-1"/>
    <property type="match status" value="1"/>
</dbReference>
<sequence length="264" mass="30744">EVEVLQGVQSLLKRTLEQTVEQIRLLRSAKYYLEKDMRDKFSALSIDKNCTELHNRSPDIYFTDQSAKIEGNSVTPGEWQEFSDKNVLKAEREKNAAINLRSVADGVLMQTYNDLKKQFDIVNLAFENRIEEMGKAKTKLETHLIKVKEEIGEMEANIDKLKQAIYEKQAPMKVSQTRSDHRTQRPNIELCRDPVQYRLISEANEINVNVTRLQELLADAESSLKGLIRNQLSLEEDIEIKKKSLYIDHDVCVEHRKHIQYVRR</sequence>
<comment type="caution">
    <text evidence="11">The sequence shown here is derived from an EMBL/GenBank/DDBJ whole genome shotgun (WGS) entry which is preliminary data.</text>
</comment>
<evidence type="ECO:0000256" key="4">
    <source>
        <dbReference type="ARBA" id="ARBA00022846"/>
    </source>
</evidence>
<dbReference type="EMBL" id="CACRXK020014690">
    <property type="protein sequence ID" value="CAB4027246.1"/>
    <property type="molecule type" value="Genomic_DNA"/>
</dbReference>
<keyword evidence="4 10" id="KW-0282">Flagellum</keyword>
<dbReference type="AlphaFoldDB" id="A0A6S7J5M8"/>
<dbReference type="InterPro" id="IPR000435">
    <property type="entry name" value="Tektins"/>
</dbReference>
<evidence type="ECO:0000256" key="7">
    <source>
        <dbReference type="ARBA" id="ARBA00023212"/>
    </source>
</evidence>
<dbReference type="GO" id="GO:0005634">
    <property type="term" value="C:nucleus"/>
    <property type="evidence" value="ECO:0007669"/>
    <property type="project" value="TreeGrafter"/>
</dbReference>
<organism evidence="11 12">
    <name type="scientific">Paramuricea clavata</name>
    <name type="common">Red gorgonian</name>
    <name type="synonym">Violescent sea-whip</name>
    <dbReference type="NCBI Taxonomy" id="317549"/>
    <lineage>
        <taxon>Eukaryota</taxon>
        <taxon>Metazoa</taxon>
        <taxon>Cnidaria</taxon>
        <taxon>Anthozoa</taxon>
        <taxon>Octocorallia</taxon>
        <taxon>Malacalcyonacea</taxon>
        <taxon>Plexauridae</taxon>
        <taxon>Paramuricea</taxon>
    </lineage>
</organism>
<keyword evidence="3" id="KW-0963">Cytoplasm</keyword>
<comment type="similarity">
    <text evidence="2 10">Belongs to the tektin family.</text>
</comment>
<proteinExistence type="inferred from homology"/>
<feature type="non-terminal residue" evidence="11">
    <location>
        <position position="1"/>
    </location>
</feature>
<evidence type="ECO:0000256" key="10">
    <source>
        <dbReference type="RuleBase" id="RU367040"/>
    </source>
</evidence>
<reference evidence="11" key="1">
    <citation type="submission" date="2020-04" db="EMBL/GenBank/DDBJ databases">
        <authorList>
            <person name="Alioto T."/>
            <person name="Alioto T."/>
            <person name="Gomez Garrido J."/>
        </authorList>
    </citation>
    <scope>NUCLEOTIDE SEQUENCE</scope>
    <source>
        <strain evidence="11">A484AB</strain>
    </source>
</reference>
<keyword evidence="7" id="KW-0206">Cytoskeleton</keyword>
<comment type="function">
    <text evidence="9">Microtubule inner protein (MIP) part of the dynein-decorated doublet microtubules (DMTs) in cilia and flagellar axoneme. Forms filamentous polymers in the walls of ciliary and flagellar microtubules.</text>
</comment>
<dbReference type="Pfam" id="PF03148">
    <property type="entry name" value="Tektin"/>
    <property type="match status" value="1"/>
</dbReference>
<dbReference type="InterPro" id="IPR048256">
    <property type="entry name" value="Tektin-like"/>
</dbReference>
<evidence type="ECO:0000256" key="9">
    <source>
        <dbReference type="ARBA" id="ARBA00045224"/>
    </source>
</evidence>
<keyword evidence="8 10" id="KW-0966">Cell projection</keyword>
<evidence type="ECO:0000256" key="8">
    <source>
        <dbReference type="ARBA" id="ARBA00023273"/>
    </source>
</evidence>
<keyword evidence="6 10" id="KW-0969">Cilium</keyword>
<evidence type="ECO:0000256" key="1">
    <source>
        <dbReference type="ARBA" id="ARBA00004611"/>
    </source>
</evidence>
<evidence type="ECO:0000256" key="2">
    <source>
        <dbReference type="ARBA" id="ARBA00007209"/>
    </source>
</evidence>
<evidence type="ECO:0000256" key="6">
    <source>
        <dbReference type="ARBA" id="ARBA00023069"/>
    </source>
</evidence>
<evidence type="ECO:0000313" key="11">
    <source>
        <dbReference type="EMBL" id="CAB4027246.1"/>
    </source>
</evidence>
<dbReference type="PANTHER" id="PTHR19960">
    <property type="entry name" value="TEKTIN"/>
    <property type="match status" value="1"/>
</dbReference>
<dbReference type="GO" id="GO:0060294">
    <property type="term" value="P:cilium movement involved in cell motility"/>
    <property type="evidence" value="ECO:0007669"/>
    <property type="project" value="UniProtKB-UniRule"/>
</dbReference>
<name>A0A6S7J5M8_PARCT</name>
<protein>
    <recommendedName>
        <fullName evidence="10">Tektin</fullName>
    </recommendedName>
</protein>
<dbReference type="PRINTS" id="PR00511">
    <property type="entry name" value="TEKTIN"/>
</dbReference>
<evidence type="ECO:0000256" key="3">
    <source>
        <dbReference type="ARBA" id="ARBA00022490"/>
    </source>
</evidence>
<dbReference type="Proteomes" id="UP001152795">
    <property type="component" value="Unassembled WGS sequence"/>
</dbReference>
<keyword evidence="5" id="KW-0175">Coiled coil</keyword>
<gene>
    <name evidence="11" type="ORF">PACLA_8A077908</name>
</gene>
<dbReference type="GO" id="GO:0005930">
    <property type="term" value="C:axoneme"/>
    <property type="evidence" value="ECO:0007669"/>
    <property type="project" value="UniProtKB-SubCell"/>
</dbReference>
<evidence type="ECO:0000256" key="5">
    <source>
        <dbReference type="ARBA" id="ARBA00023054"/>
    </source>
</evidence>